<protein>
    <submittedName>
        <fullName evidence="1">Uncharacterized protein</fullName>
    </submittedName>
</protein>
<organism evidence="1 2">
    <name type="scientific">Xylaria bambusicola</name>
    <dbReference type="NCBI Taxonomy" id="326684"/>
    <lineage>
        <taxon>Eukaryota</taxon>
        <taxon>Fungi</taxon>
        <taxon>Dikarya</taxon>
        <taxon>Ascomycota</taxon>
        <taxon>Pezizomycotina</taxon>
        <taxon>Sordariomycetes</taxon>
        <taxon>Xylariomycetidae</taxon>
        <taxon>Xylariales</taxon>
        <taxon>Xylariaceae</taxon>
        <taxon>Xylaria</taxon>
    </lineage>
</organism>
<sequence length="120" mass="12554">MHTTFSLHIYTHESTTTTTTTIIIIIPHCTKTFFRPLFPFFPFPAPSSPSPPSAAPEAVSALAPQLNPVSLAVPRSLLTPLPVPYPKMVVVGLGAAGKAGKASTPPAPPAPPVWAPPLVL</sequence>
<proteinExistence type="predicted"/>
<gene>
    <name evidence="1" type="ORF">RRF57_011240</name>
</gene>
<accession>A0AAN7ZE01</accession>
<comment type="caution">
    <text evidence="1">The sequence shown here is derived from an EMBL/GenBank/DDBJ whole genome shotgun (WGS) entry which is preliminary data.</text>
</comment>
<evidence type="ECO:0000313" key="2">
    <source>
        <dbReference type="Proteomes" id="UP001305414"/>
    </source>
</evidence>
<dbReference type="Proteomes" id="UP001305414">
    <property type="component" value="Unassembled WGS sequence"/>
</dbReference>
<keyword evidence="2" id="KW-1185">Reference proteome</keyword>
<evidence type="ECO:0000313" key="1">
    <source>
        <dbReference type="EMBL" id="KAK5635528.1"/>
    </source>
</evidence>
<reference evidence="1 2" key="1">
    <citation type="submission" date="2023-10" db="EMBL/GenBank/DDBJ databases">
        <title>Draft genome sequence of Xylaria bambusicola isolate GMP-LS, the root and basal stem rot pathogen of sugarcane in Indonesia.</title>
        <authorList>
            <person name="Selvaraj P."/>
            <person name="Muralishankar V."/>
            <person name="Muruganantham S."/>
            <person name="Sp S."/>
            <person name="Haryani S."/>
            <person name="Lau K.J.X."/>
            <person name="Naqvi N.I."/>
        </authorList>
    </citation>
    <scope>NUCLEOTIDE SEQUENCE [LARGE SCALE GENOMIC DNA]</scope>
    <source>
        <strain evidence="1">GMP-LS</strain>
    </source>
</reference>
<dbReference type="AlphaFoldDB" id="A0AAN7ZE01"/>
<dbReference type="EMBL" id="JAWHQM010000054">
    <property type="protein sequence ID" value="KAK5635528.1"/>
    <property type="molecule type" value="Genomic_DNA"/>
</dbReference>
<name>A0AAN7ZE01_9PEZI</name>